<organism evidence="4 5">
    <name type="scientific">Seiridium cardinale</name>
    <dbReference type="NCBI Taxonomy" id="138064"/>
    <lineage>
        <taxon>Eukaryota</taxon>
        <taxon>Fungi</taxon>
        <taxon>Dikarya</taxon>
        <taxon>Ascomycota</taxon>
        <taxon>Pezizomycotina</taxon>
        <taxon>Sordariomycetes</taxon>
        <taxon>Xylariomycetidae</taxon>
        <taxon>Amphisphaeriales</taxon>
        <taxon>Sporocadaceae</taxon>
        <taxon>Seiridium</taxon>
    </lineage>
</organism>
<dbReference type="InterPro" id="IPR008922">
    <property type="entry name" value="Di-copper_centre_dom_sf"/>
</dbReference>
<sequence>MPFPFVLPTTSSFSFSSSFTCDSHPSLPLNASTHRGVVRDALKKHKRLSPASQPPHLPSVVSNTNSYLQYLFAFDAGLKRHSVQGHEISAIPTSAPAIEWRPTLSDNAVPGKEQARVKIQSLEYELFFSLSALGYAHTNLARAALHPLYVTSGALVGSQERTTAIQNATKHLLDAASVHDFLARRAESLVTNPPCADISASTTRALASLALAEATLLAVLKDDPYPAIVAQDRNKNDREWMYKAPEIPKVRAHLFARLCLAASDHAAQASALCKATSKGTPKLNESLVRYVEDFQKTARAKACRFFGIDAELSGQTGNALGWLQCGLQELGVEPKEAKKGLSLTRMKKEWTEKREDKKVEKAAGWGSDAGKLEESRVLEMLHEKWSKVNDTMMTQAIPAPATLLASLPSGREIHNIKPYNPPELSSQSLEAIRAPPDRVDDYGDGGLSSDEETLAEAPVGAFPGTQGETGYLGERVFKLQQNPTAIPSVGFQAMQCNLALPQPNIKRDITENCTDIQYRVPWTSLTQDEKSSYIQADLCLITAPSTSGVEGAKSRWDDLHWPHVYQTVWVHGVGAFLPFHRYYMKVHEDLIREECGYTGRMPFWDELADIDSVIADLDMFKDEYFGGDGTGTNNCIESGAFVNMSLAFGPNDADADGGHCVFRNFSEQKLQQAAQSNIDECMAIDDYTSAWSCWANAPHGAGHGGIGGLMGDPTYSPGDPGFYLHHSYLDKLWWEWQKADYPARLTDMGGPNIPRNTRASSPGYPPASVTDYFGDDGTNTTTLNHNLWMMGIAPNVTIGDVMNLNGPTICVEYLDE</sequence>
<dbReference type="Gene3D" id="1.10.1280.10">
    <property type="entry name" value="Di-copper center containing domain from catechol oxidase"/>
    <property type="match status" value="1"/>
</dbReference>
<dbReference type="InterPro" id="IPR002227">
    <property type="entry name" value="Tyrosinase_Cu-bd"/>
</dbReference>
<dbReference type="PRINTS" id="PR00092">
    <property type="entry name" value="TYROSINASE"/>
</dbReference>
<evidence type="ECO:0000313" key="5">
    <source>
        <dbReference type="Proteomes" id="UP001465668"/>
    </source>
</evidence>
<dbReference type="PANTHER" id="PTHR40463">
    <property type="entry name" value="PH-RESPONSE REGULATOR PROTEIN PALC"/>
    <property type="match status" value="1"/>
</dbReference>
<feature type="domain" description="BRO1" evidence="3">
    <location>
        <begin position="1"/>
        <end position="276"/>
    </location>
</feature>
<dbReference type="PROSITE" id="PS51180">
    <property type="entry name" value="BRO1"/>
    <property type="match status" value="1"/>
</dbReference>
<dbReference type="Pfam" id="PF00264">
    <property type="entry name" value="Tyrosinase"/>
    <property type="match status" value="1"/>
</dbReference>
<reference evidence="4 5" key="1">
    <citation type="submission" date="2024-02" db="EMBL/GenBank/DDBJ databases">
        <title>First draft genome assembly of two strains of Seiridium cardinale.</title>
        <authorList>
            <person name="Emiliani G."/>
            <person name="Scali E."/>
        </authorList>
    </citation>
    <scope>NUCLEOTIDE SEQUENCE [LARGE SCALE GENOMIC DNA]</scope>
    <source>
        <strain evidence="4 5">BM-138-000479</strain>
    </source>
</reference>
<accession>A0ABR2XQ66</accession>
<evidence type="ECO:0000256" key="2">
    <source>
        <dbReference type="ARBA" id="ARBA00022193"/>
    </source>
</evidence>
<proteinExistence type="inferred from homology"/>
<dbReference type="InterPro" id="IPR037505">
    <property type="entry name" value="pH-resp_palC"/>
</dbReference>
<dbReference type="SUPFAM" id="SSF48056">
    <property type="entry name" value="Di-copper centre-containing domain"/>
    <property type="match status" value="1"/>
</dbReference>
<evidence type="ECO:0000256" key="1">
    <source>
        <dbReference type="ARBA" id="ARBA00010997"/>
    </source>
</evidence>
<evidence type="ECO:0000313" key="4">
    <source>
        <dbReference type="EMBL" id="KAK9775751.1"/>
    </source>
</evidence>
<dbReference type="SMART" id="SM01041">
    <property type="entry name" value="BRO1"/>
    <property type="match status" value="1"/>
</dbReference>
<gene>
    <name evidence="4" type="ORF">SCAR479_07567</name>
</gene>
<protein>
    <recommendedName>
        <fullName evidence="2">pH-response regulator protein palC</fullName>
    </recommendedName>
</protein>
<dbReference type="PANTHER" id="PTHR40463:SF1">
    <property type="entry name" value="PH-RESPONSE REGULATOR PROTEIN PALC"/>
    <property type="match status" value="1"/>
</dbReference>
<dbReference type="EMBL" id="JARVKM010000032">
    <property type="protein sequence ID" value="KAK9775751.1"/>
    <property type="molecule type" value="Genomic_DNA"/>
</dbReference>
<dbReference type="InterPro" id="IPR004328">
    <property type="entry name" value="BRO1_dom"/>
</dbReference>
<dbReference type="PROSITE" id="PS00497">
    <property type="entry name" value="TYROSINASE_1"/>
    <property type="match status" value="1"/>
</dbReference>
<keyword evidence="5" id="KW-1185">Reference proteome</keyword>
<dbReference type="Proteomes" id="UP001465668">
    <property type="component" value="Unassembled WGS sequence"/>
</dbReference>
<dbReference type="InterPro" id="IPR038499">
    <property type="entry name" value="BRO1_sf"/>
</dbReference>
<name>A0ABR2XQ66_9PEZI</name>
<evidence type="ECO:0000259" key="3">
    <source>
        <dbReference type="PROSITE" id="PS51180"/>
    </source>
</evidence>
<comment type="similarity">
    <text evidence="1">Belongs to the palC family.</text>
</comment>
<comment type="caution">
    <text evidence="4">The sequence shown here is derived from an EMBL/GenBank/DDBJ whole genome shotgun (WGS) entry which is preliminary data.</text>
</comment>
<dbReference type="Gene3D" id="1.25.40.280">
    <property type="entry name" value="alix/aip1 like domains"/>
    <property type="match status" value="1"/>
</dbReference>
<dbReference type="CDD" id="cd09245">
    <property type="entry name" value="BRO1_UmRIM23-like"/>
    <property type="match status" value="1"/>
</dbReference>
<dbReference type="PROSITE" id="PS00498">
    <property type="entry name" value="TYROSINASE_2"/>
    <property type="match status" value="1"/>
</dbReference>